<comment type="caution">
    <text evidence="1">The sequence shown here is derived from an EMBL/GenBank/DDBJ whole genome shotgun (WGS) entry which is preliminary data.</text>
</comment>
<organism evidence="1 2">
    <name type="scientific">Pseudonocardia sediminis</name>
    <dbReference type="NCBI Taxonomy" id="1397368"/>
    <lineage>
        <taxon>Bacteria</taxon>
        <taxon>Bacillati</taxon>
        <taxon>Actinomycetota</taxon>
        <taxon>Actinomycetes</taxon>
        <taxon>Pseudonocardiales</taxon>
        <taxon>Pseudonocardiaceae</taxon>
        <taxon>Pseudonocardia</taxon>
    </lineage>
</organism>
<keyword evidence="2" id="KW-1185">Reference proteome</keyword>
<dbReference type="EMBL" id="SHKL01000001">
    <property type="protein sequence ID" value="RZT87572.1"/>
    <property type="molecule type" value="Genomic_DNA"/>
</dbReference>
<name>A0A4Q7UZK2_PSEST</name>
<protein>
    <submittedName>
        <fullName evidence="1">Uncharacterized protein</fullName>
    </submittedName>
</protein>
<reference evidence="1 2" key="1">
    <citation type="submission" date="2019-02" db="EMBL/GenBank/DDBJ databases">
        <title>Sequencing the genomes of 1000 actinobacteria strains.</title>
        <authorList>
            <person name="Klenk H.-P."/>
        </authorList>
    </citation>
    <scope>NUCLEOTIDE SEQUENCE [LARGE SCALE GENOMIC DNA]</scope>
    <source>
        <strain evidence="1 2">DSM 45779</strain>
    </source>
</reference>
<proteinExistence type="predicted"/>
<sequence>MSAPTLDPRDPVNAIDGMAETARRLICDFGARILWESLPDDHGIWDGDARTVTINVDSCIADQCCFLTECWRLCAIGPEAAPDMALDEGPGGPHLRLVGD</sequence>
<dbReference type="AlphaFoldDB" id="A0A4Q7UZK2"/>
<dbReference type="RefSeq" id="WP_130291703.1">
    <property type="nucleotide sequence ID" value="NZ_SHKL01000001.1"/>
</dbReference>
<gene>
    <name evidence="1" type="ORF">EV383_4497</name>
</gene>
<evidence type="ECO:0000313" key="2">
    <source>
        <dbReference type="Proteomes" id="UP000291591"/>
    </source>
</evidence>
<accession>A0A4Q7UZK2</accession>
<evidence type="ECO:0000313" key="1">
    <source>
        <dbReference type="EMBL" id="RZT87572.1"/>
    </source>
</evidence>
<dbReference type="Proteomes" id="UP000291591">
    <property type="component" value="Unassembled WGS sequence"/>
</dbReference>